<dbReference type="EMBL" id="BMDT01000012">
    <property type="protein sequence ID" value="GGI66578.1"/>
    <property type="molecule type" value="Genomic_DNA"/>
</dbReference>
<comment type="caution">
    <text evidence="8">The sequence shown here is derived from an EMBL/GenBank/DDBJ whole genome shotgun (WGS) entry which is preliminary data.</text>
</comment>
<dbReference type="InterPro" id="IPR008979">
    <property type="entry name" value="Galactose-bd-like_sf"/>
</dbReference>
<dbReference type="RefSeq" id="WP_188368404.1">
    <property type="nucleotide sequence ID" value="NZ_BMDT01000012.1"/>
</dbReference>
<dbReference type="GO" id="GO:0004565">
    <property type="term" value="F:beta-galactosidase activity"/>
    <property type="evidence" value="ECO:0007669"/>
    <property type="project" value="InterPro"/>
</dbReference>
<comment type="similarity">
    <text evidence="1">Belongs to the glycosyl hydrolase 35 family.</text>
</comment>
<feature type="active site" description="Proton donor" evidence="4">
    <location>
        <position position="158"/>
    </location>
</feature>
<dbReference type="PIRSF" id="PIRSF006336">
    <property type="entry name" value="B-gal"/>
    <property type="match status" value="1"/>
</dbReference>
<dbReference type="InterPro" id="IPR019801">
    <property type="entry name" value="Glyco_hydro_35_CS"/>
</dbReference>
<dbReference type="Pfam" id="PF01301">
    <property type="entry name" value="Glyco_hydro_35"/>
    <property type="match status" value="1"/>
</dbReference>
<dbReference type="AlphaFoldDB" id="A0A917JFZ7"/>
<dbReference type="SUPFAM" id="SSF51445">
    <property type="entry name" value="(Trans)glycosidases"/>
    <property type="match status" value="1"/>
</dbReference>
<protein>
    <submittedName>
        <fullName evidence="8">Beta-galactosidase</fullName>
    </submittedName>
</protein>
<keyword evidence="3" id="KW-0326">Glycosidase</keyword>
<evidence type="ECO:0000256" key="2">
    <source>
        <dbReference type="ARBA" id="ARBA00022801"/>
    </source>
</evidence>
<sequence length="581" mass="66858">MQNTIEINEEIYLNGEKLQIISGSIHYYRVVPEYWRDRLEKLKAMGCNTVETYVAWNIHEPNEGEFHFKEDADLCRFIEIAQELGLYVILRPSPYICAEWEFGGFPAWLLTKHGIRLRCYNKVYLDYVARYYDQLIPLVAPYQISNGGPILMFQIENEYGSYGNDKEYLNALKDLMVERGVNVPFVTSDGPGKQYLDDGKVEGAWQTANFGSKGAERFAEVKKVIGEQPLMCMEFWVGWFDHWGMKEHSVVDYKEHAKSLEEMLERGHVNFYMFHGGTNFGFMNGSNYDDKVGADVTSYDYDAPLTEDGQITKKYLEFQKVISKFRKIPEVEFSTEIKRKAYGSLKLVEKVGLFETLDTLSTPVRDAMPLSMEELGQNYGYVLYRSTITRGKKIESCKIRGGMDRAILFADGQQVDIRDDDEMHKTTGFEFENEEGMLDILMENRGRVNYGPEIELQKKGITHGVQINRTFHMGWDMYPLPLDDISKVDYSRGYQEGNPAFYKFNLQVDEIGDTFIDVEGFGKGVIFVNGKNIGRFWEVGPQKRLYIPGPFLNQGNNEIIVFETDGKAVDTISFKDEPDLG</sequence>
<dbReference type="InterPro" id="IPR017853">
    <property type="entry name" value="GH"/>
</dbReference>
<feature type="domain" description="Beta-galactosidase 1-like first all-beta" evidence="6">
    <location>
        <begin position="369"/>
        <end position="481"/>
    </location>
</feature>
<evidence type="ECO:0000259" key="6">
    <source>
        <dbReference type="Pfam" id="PF21317"/>
    </source>
</evidence>
<evidence type="ECO:0000313" key="8">
    <source>
        <dbReference type="EMBL" id="GGI66578.1"/>
    </source>
</evidence>
<dbReference type="InterPro" id="IPR001944">
    <property type="entry name" value="Glycoside_Hdrlase_35"/>
</dbReference>
<dbReference type="InterPro" id="IPR026283">
    <property type="entry name" value="B-gal_1-like"/>
</dbReference>
<dbReference type="PRINTS" id="PR00742">
    <property type="entry name" value="GLHYDRLASE35"/>
</dbReference>
<evidence type="ECO:0000256" key="1">
    <source>
        <dbReference type="ARBA" id="ARBA00009809"/>
    </source>
</evidence>
<accession>A0A917JFZ7</accession>
<evidence type="ECO:0000259" key="5">
    <source>
        <dbReference type="Pfam" id="PF01301"/>
    </source>
</evidence>
<dbReference type="GO" id="GO:0005975">
    <property type="term" value="P:carbohydrate metabolic process"/>
    <property type="evidence" value="ECO:0007669"/>
    <property type="project" value="InterPro"/>
</dbReference>
<dbReference type="Pfam" id="PF21467">
    <property type="entry name" value="BetaGal_gal-bd"/>
    <property type="match status" value="1"/>
</dbReference>
<dbReference type="PANTHER" id="PTHR23421">
    <property type="entry name" value="BETA-GALACTOSIDASE RELATED"/>
    <property type="match status" value="1"/>
</dbReference>
<keyword evidence="2" id="KW-0378">Hydrolase</keyword>
<dbReference type="Pfam" id="PF21317">
    <property type="entry name" value="BetaGal_ABD_1"/>
    <property type="match status" value="1"/>
</dbReference>
<dbReference type="FunFam" id="2.60.120.260:FF:000049">
    <property type="entry name" value="Beta-galactosidase"/>
    <property type="match status" value="1"/>
</dbReference>
<proteinExistence type="inferred from homology"/>
<dbReference type="Gene3D" id="2.60.120.260">
    <property type="entry name" value="Galactose-binding domain-like"/>
    <property type="match status" value="2"/>
</dbReference>
<evidence type="ECO:0000256" key="3">
    <source>
        <dbReference type="ARBA" id="ARBA00023295"/>
    </source>
</evidence>
<dbReference type="InterPro" id="IPR048913">
    <property type="entry name" value="BetaGal_gal-bd"/>
</dbReference>
<organism evidence="8 9">
    <name type="scientific">Enterococcus alcedinis</name>
    <dbReference type="NCBI Taxonomy" id="1274384"/>
    <lineage>
        <taxon>Bacteria</taxon>
        <taxon>Bacillati</taxon>
        <taxon>Bacillota</taxon>
        <taxon>Bacilli</taxon>
        <taxon>Lactobacillales</taxon>
        <taxon>Enterococcaceae</taxon>
        <taxon>Enterococcus</taxon>
    </lineage>
</organism>
<dbReference type="InterPro" id="IPR048912">
    <property type="entry name" value="BetaGal1-like_ABD1"/>
</dbReference>
<reference evidence="8" key="1">
    <citation type="journal article" date="2014" name="Int. J. Syst. Evol. Microbiol.">
        <title>Complete genome sequence of Corynebacterium casei LMG S-19264T (=DSM 44701T), isolated from a smear-ripened cheese.</title>
        <authorList>
            <consortium name="US DOE Joint Genome Institute (JGI-PGF)"/>
            <person name="Walter F."/>
            <person name="Albersmeier A."/>
            <person name="Kalinowski J."/>
            <person name="Ruckert C."/>
        </authorList>
    </citation>
    <scope>NUCLEOTIDE SEQUENCE</scope>
    <source>
        <strain evidence="8">CCM 8433</strain>
    </source>
</reference>
<reference evidence="8" key="2">
    <citation type="submission" date="2020-09" db="EMBL/GenBank/DDBJ databases">
        <authorList>
            <person name="Sun Q."/>
            <person name="Sedlacek I."/>
        </authorList>
    </citation>
    <scope>NUCLEOTIDE SEQUENCE</scope>
    <source>
        <strain evidence="8">CCM 8433</strain>
    </source>
</reference>
<evidence type="ECO:0000259" key="7">
    <source>
        <dbReference type="Pfam" id="PF21467"/>
    </source>
</evidence>
<feature type="domain" description="Glycoside hydrolase 35 catalytic" evidence="5">
    <location>
        <begin position="11"/>
        <end position="324"/>
    </location>
</feature>
<gene>
    <name evidence="8" type="primary">bgaC</name>
    <name evidence="8" type="ORF">GCM10011482_22320</name>
</gene>
<evidence type="ECO:0000256" key="4">
    <source>
        <dbReference type="PIRSR" id="PIRSR006336-1"/>
    </source>
</evidence>
<feature type="active site" description="Nucleophile" evidence="4">
    <location>
        <position position="234"/>
    </location>
</feature>
<name>A0A917JFZ7_9ENTE</name>
<keyword evidence="9" id="KW-1185">Reference proteome</keyword>
<dbReference type="InterPro" id="IPR031330">
    <property type="entry name" value="Gly_Hdrlase_35_cat"/>
</dbReference>
<feature type="domain" description="Beta-galactosidase galactose-binding" evidence="7">
    <location>
        <begin position="499"/>
        <end position="557"/>
    </location>
</feature>
<dbReference type="FunFam" id="3.20.20.80:FF:000115">
    <property type="entry name" value="Beta-galactosidase"/>
    <property type="match status" value="1"/>
</dbReference>
<dbReference type="Proteomes" id="UP000622610">
    <property type="component" value="Unassembled WGS sequence"/>
</dbReference>
<evidence type="ECO:0000313" key="9">
    <source>
        <dbReference type="Proteomes" id="UP000622610"/>
    </source>
</evidence>
<dbReference type="Gene3D" id="3.20.20.80">
    <property type="entry name" value="Glycosidases"/>
    <property type="match status" value="1"/>
</dbReference>
<dbReference type="PROSITE" id="PS01182">
    <property type="entry name" value="GLYCOSYL_HYDROL_F35"/>
    <property type="match status" value="1"/>
</dbReference>
<dbReference type="SUPFAM" id="SSF49785">
    <property type="entry name" value="Galactose-binding domain-like"/>
    <property type="match status" value="1"/>
</dbReference>